<dbReference type="PANTHER" id="PTHR37299">
    <property type="entry name" value="TRANSCRIPTIONAL REGULATOR-RELATED"/>
    <property type="match status" value="1"/>
</dbReference>
<gene>
    <name evidence="4" type="ORF">SAMN06265377_1930</name>
</gene>
<dbReference type="InterPro" id="IPR011006">
    <property type="entry name" value="CheY-like_superfamily"/>
</dbReference>
<dbReference type="Pfam" id="PF04397">
    <property type="entry name" value="LytTR"/>
    <property type="match status" value="1"/>
</dbReference>
<evidence type="ECO:0000256" key="1">
    <source>
        <dbReference type="PROSITE-ProRule" id="PRU00169"/>
    </source>
</evidence>
<dbReference type="InterPro" id="IPR007492">
    <property type="entry name" value="LytTR_DNA-bd_dom"/>
</dbReference>
<evidence type="ECO:0000313" key="5">
    <source>
        <dbReference type="Proteomes" id="UP000219048"/>
    </source>
</evidence>
<accession>A0A285MTU4</accession>
<sequence length="236" mass="27215">MKIVIVEKDPKFLNRLTKLLKKVLRNPDTIKFASTVDSAIILLKNFNPDIVFMCFSLKDGDAFDILRKVPHLNCNFFFTSGFNGNMQTSPENFSMSFLLRPFTQEKILAIINSKKNASPDLEYPISTYNIDRKFLVPTGSAHVAINTEEVIKCVADGNYTCFYLKDKKHLVNYPIKYYDSLLHNKGFFRINRSILINIGHITAIYKKEAVLLSTNEKIMVSRRNRKKLKKLIDHLS</sequence>
<keyword evidence="4" id="KW-0238">DNA-binding</keyword>
<dbReference type="Gene3D" id="2.40.50.1020">
    <property type="entry name" value="LytTr DNA-binding domain"/>
    <property type="match status" value="1"/>
</dbReference>
<dbReference type="SUPFAM" id="SSF52172">
    <property type="entry name" value="CheY-like"/>
    <property type="match status" value="1"/>
</dbReference>
<feature type="domain" description="Response regulatory" evidence="2">
    <location>
        <begin position="2"/>
        <end position="115"/>
    </location>
</feature>
<dbReference type="InterPro" id="IPR046947">
    <property type="entry name" value="LytR-like"/>
</dbReference>
<dbReference type="EMBL" id="OBEH01000002">
    <property type="protein sequence ID" value="SNZ00113.1"/>
    <property type="molecule type" value="Genomic_DNA"/>
</dbReference>
<dbReference type="PROSITE" id="PS50110">
    <property type="entry name" value="RESPONSE_REGULATORY"/>
    <property type="match status" value="1"/>
</dbReference>
<dbReference type="InterPro" id="IPR001789">
    <property type="entry name" value="Sig_transdc_resp-reg_receiver"/>
</dbReference>
<proteinExistence type="predicted"/>
<feature type="domain" description="HTH LytTR-type" evidence="3">
    <location>
        <begin position="134"/>
        <end position="234"/>
    </location>
</feature>
<dbReference type="OrthoDB" id="1159183at2"/>
<dbReference type="RefSeq" id="WP_097045551.1">
    <property type="nucleotide sequence ID" value="NZ_OBEH01000002.1"/>
</dbReference>
<protein>
    <submittedName>
        <fullName evidence="4">DNA-binding response regulator, LytR/AlgR family</fullName>
    </submittedName>
</protein>
<dbReference type="GO" id="GO:0000156">
    <property type="term" value="F:phosphorelay response regulator activity"/>
    <property type="evidence" value="ECO:0007669"/>
    <property type="project" value="InterPro"/>
</dbReference>
<organism evidence="4 5">
    <name type="scientific">Flagellimonas pacifica</name>
    <dbReference type="NCBI Taxonomy" id="1247520"/>
    <lineage>
        <taxon>Bacteria</taxon>
        <taxon>Pseudomonadati</taxon>
        <taxon>Bacteroidota</taxon>
        <taxon>Flavobacteriia</taxon>
        <taxon>Flavobacteriales</taxon>
        <taxon>Flavobacteriaceae</taxon>
        <taxon>Flagellimonas</taxon>
    </lineage>
</organism>
<reference evidence="5" key="1">
    <citation type="submission" date="2017-09" db="EMBL/GenBank/DDBJ databases">
        <authorList>
            <person name="Varghese N."/>
            <person name="Submissions S."/>
        </authorList>
    </citation>
    <scope>NUCLEOTIDE SEQUENCE [LARGE SCALE GENOMIC DNA]</scope>
    <source>
        <strain evidence="5">DSM 25885</strain>
    </source>
</reference>
<dbReference type="PROSITE" id="PS50930">
    <property type="entry name" value="HTH_LYTTR"/>
    <property type="match status" value="1"/>
</dbReference>
<comment type="caution">
    <text evidence="1">Lacks conserved residue(s) required for the propagation of feature annotation.</text>
</comment>
<dbReference type="GO" id="GO:0003677">
    <property type="term" value="F:DNA binding"/>
    <property type="evidence" value="ECO:0007669"/>
    <property type="project" value="UniProtKB-KW"/>
</dbReference>
<dbReference type="Gene3D" id="3.40.50.2300">
    <property type="match status" value="1"/>
</dbReference>
<dbReference type="AlphaFoldDB" id="A0A285MTU4"/>
<dbReference type="Proteomes" id="UP000219048">
    <property type="component" value="Unassembled WGS sequence"/>
</dbReference>
<evidence type="ECO:0000259" key="2">
    <source>
        <dbReference type="PROSITE" id="PS50110"/>
    </source>
</evidence>
<evidence type="ECO:0000313" key="4">
    <source>
        <dbReference type="EMBL" id="SNZ00113.1"/>
    </source>
</evidence>
<dbReference type="PANTHER" id="PTHR37299:SF1">
    <property type="entry name" value="STAGE 0 SPORULATION PROTEIN A HOMOLOG"/>
    <property type="match status" value="1"/>
</dbReference>
<evidence type="ECO:0000259" key="3">
    <source>
        <dbReference type="PROSITE" id="PS50930"/>
    </source>
</evidence>
<keyword evidence="5" id="KW-1185">Reference proteome</keyword>
<name>A0A285MTU4_9FLAO</name>
<dbReference type="SMART" id="SM00850">
    <property type="entry name" value="LytTR"/>
    <property type="match status" value="1"/>
</dbReference>